<protein>
    <submittedName>
        <fullName evidence="1">Uncharacterized protein</fullName>
    </submittedName>
</protein>
<dbReference type="EMBL" id="PUFO01000104">
    <property type="protein sequence ID" value="TDG71558.1"/>
    <property type="molecule type" value="Genomic_DNA"/>
</dbReference>
<evidence type="ECO:0000313" key="1">
    <source>
        <dbReference type="EMBL" id="TDG71558.1"/>
    </source>
</evidence>
<organism evidence="1 2">
    <name type="scientific">Secundilactobacillus malefermentans</name>
    <dbReference type="NCBI Taxonomy" id="176292"/>
    <lineage>
        <taxon>Bacteria</taxon>
        <taxon>Bacillati</taxon>
        <taxon>Bacillota</taxon>
        <taxon>Bacilli</taxon>
        <taxon>Lactobacillales</taxon>
        <taxon>Lactobacillaceae</taxon>
        <taxon>Secundilactobacillus</taxon>
    </lineage>
</organism>
<reference evidence="1 2" key="1">
    <citation type="journal article" date="2019" name="Appl. Microbiol. Biotechnol.">
        <title>Uncovering carbohydrate metabolism through a genotype-phenotype association study of 56 lactic acid bacteria genomes.</title>
        <authorList>
            <person name="Buron-Moles G."/>
            <person name="Chailyan A."/>
            <person name="Dolejs I."/>
            <person name="Forster J."/>
            <person name="Miks M.H."/>
        </authorList>
    </citation>
    <scope>NUCLEOTIDE SEQUENCE [LARGE SCALE GENOMIC DNA]</scope>
    <source>
        <strain evidence="1 2">ATCC 49373</strain>
    </source>
</reference>
<gene>
    <name evidence="1" type="ORF">C5L31_001775</name>
</gene>
<accession>A0A4R5NEI0</accession>
<dbReference type="OrthoDB" id="2248181at2"/>
<proteinExistence type="predicted"/>
<dbReference type="STRING" id="1122149.FD44_GL000387"/>
<dbReference type="RefSeq" id="WP_010620590.1">
    <property type="nucleotide sequence ID" value="NZ_CP042371.1"/>
</dbReference>
<comment type="caution">
    <text evidence="1">The sequence shown here is derived from an EMBL/GenBank/DDBJ whole genome shotgun (WGS) entry which is preliminary data.</text>
</comment>
<name>A0A4R5NEI0_9LACO</name>
<dbReference type="InterPro" id="IPR007612">
    <property type="entry name" value="LOR"/>
</dbReference>
<dbReference type="AlphaFoldDB" id="A0A4R5NEI0"/>
<dbReference type="SUPFAM" id="SSF54518">
    <property type="entry name" value="Tubby C-terminal domain-like"/>
    <property type="match status" value="1"/>
</dbReference>
<dbReference type="Pfam" id="PF04525">
    <property type="entry name" value="LOR"/>
    <property type="match status" value="1"/>
</dbReference>
<dbReference type="InterPro" id="IPR025659">
    <property type="entry name" value="Tubby-like_C"/>
</dbReference>
<evidence type="ECO:0000313" key="2">
    <source>
        <dbReference type="Proteomes" id="UP000294854"/>
    </source>
</evidence>
<dbReference type="Proteomes" id="UP000294854">
    <property type="component" value="Unassembled WGS sequence"/>
</dbReference>
<sequence>MRKLYINQSSLKTQESAVVRDEQRQSIYLLIGKWGIAADSISAYNMHGGLVAELKQLSTGLFPKFDLYAYQHKVGTVSKHIAFQNELTFVHGLNWVIVGNQLKGDYKIYHGLNLVMSVKSGEYNGSHNYKELVISEIEDEPVCVCLVAILDHWAHRNQPLKNRIASRLNPGTNLGQVQYRITSCSDEDHKK</sequence>
<keyword evidence="2" id="KW-1185">Reference proteome</keyword>